<organism evidence="4 5">
    <name type="scientific">Xylanibacter ruminicola</name>
    <name type="common">Prevotella ruminicola</name>
    <dbReference type="NCBI Taxonomy" id="839"/>
    <lineage>
        <taxon>Bacteria</taxon>
        <taxon>Pseudomonadati</taxon>
        <taxon>Bacteroidota</taxon>
        <taxon>Bacteroidia</taxon>
        <taxon>Bacteroidales</taxon>
        <taxon>Prevotellaceae</taxon>
        <taxon>Xylanibacter</taxon>
    </lineage>
</organism>
<gene>
    <name evidence="4" type="ORF">SAMN04488494_1721</name>
</gene>
<accession>A0A1M7HYH1</accession>
<reference evidence="4 5" key="1">
    <citation type="submission" date="2016-11" db="EMBL/GenBank/DDBJ databases">
        <authorList>
            <person name="Jaros S."/>
            <person name="Januszkiewicz K."/>
            <person name="Wedrychowicz H."/>
        </authorList>
    </citation>
    <scope>NUCLEOTIDE SEQUENCE [LARGE SCALE GENOMIC DNA]</scope>
    <source>
        <strain evidence="4 5">BPI-34</strain>
    </source>
</reference>
<name>A0A1M7HYH1_XYLRU</name>
<dbReference type="Pfam" id="PF00501">
    <property type="entry name" value="AMP-binding"/>
    <property type="match status" value="1"/>
</dbReference>
<dbReference type="GO" id="GO:0005524">
    <property type="term" value="F:ATP binding"/>
    <property type="evidence" value="ECO:0007669"/>
    <property type="project" value="UniProtKB-KW"/>
</dbReference>
<dbReference type="OrthoDB" id="9803968at2"/>
<keyword evidence="2" id="KW-0067">ATP-binding</keyword>
<protein>
    <submittedName>
        <fullName evidence="4">Long-chain acyl-CoA synthetase</fullName>
    </submittedName>
</protein>
<dbReference type="InterPro" id="IPR020845">
    <property type="entry name" value="AMP-binding_CS"/>
</dbReference>
<dbReference type="Proteomes" id="UP000184280">
    <property type="component" value="Unassembled WGS sequence"/>
</dbReference>
<evidence type="ECO:0000313" key="5">
    <source>
        <dbReference type="Proteomes" id="UP000184280"/>
    </source>
</evidence>
<feature type="domain" description="AMP-dependent synthetase/ligase" evidence="3">
    <location>
        <begin position="12"/>
        <end position="430"/>
    </location>
</feature>
<evidence type="ECO:0000313" key="4">
    <source>
        <dbReference type="EMBL" id="SHM33525.1"/>
    </source>
</evidence>
<evidence type="ECO:0000256" key="1">
    <source>
        <dbReference type="ARBA" id="ARBA00022741"/>
    </source>
</evidence>
<dbReference type="InterPro" id="IPR000873">
    <property type="entry name" value="AMP-dep_synth/lig_dom"/>
</dbReference>
<dbReference type="Gene3D" id="3.40.50.12780">
    <property type="entry name" value="N-terminal domain of ligase-like"/>
    <property type="match status" value="1"/>
</dbReference>
<dbReference type="CDD" id="cd05907">
    <property type="entry name" value="VL_LC_FACS_like"/>
    <property type="match status" value="1"/>
</dbReference>
<dbReference type="GO" id="GO:0016020">
    <property type="term" value="C:membrane"/>
    <property type="evidence" value="ECO:0007669"/>
    <property type="project" value="TreeGrafter"/>
</dbReference>
<evidence type="ECO:0000259" key="3">
    <source>
        <dbReference type="Pfam" id="PF00501"/>
    </source>
</evidence>
<evidence type="ECO:0000256" key="2">
    <source>
        <dbReference type="ARBA" id="ARBA00022840"/>
    </source>
</evidence>
<dbReference type="RefSeq" id="WP_073044983.1">
    <property type="nucleotide sequence ID" value="NZ_FOLF01000001.1"/>
</dbReference>
<dbReference type="EMBL" id="FRCJ01000003">
    <property type="protein sequence ID" value="SHM33525.1"/>
    <property type="molecule type" value="Genomic_DNA"/>
</dbReference>
<proteinExistence type="predicted"/>
<dbReference type="PROSITE" id="PS00455">
    <property type="entry name" value="AMP_BINDING"/>
    <property type="match status" value="1"/>
</dbReference>
<dbReference type="GO" id="GO:0004467">
    <property type="term" value="F:long-chain fatty acid-CoA ligase activity"/>
    <property type="evidence" value="ECO:0007669"/>
    <property type="project" value="TreeGrafter"/>
</dbReference>
<keyword evidence="1" id="KW-0547">Nucleotide-binding</keyword>
<dbReference type="SUPFAM" id="SSF56801">
    <property type="entry name" value="Acetyl-CoA synthetase-like"/>
    <property type="match status" value="1"/>
</dbReference>
<dbReference type="PANTHER" id="PTHR43272">
    <property type="entry name" value="LONG-CHAIN-FATTY-ACID--COA LIGASE"/>
    <property type="match status" value="1"/>
</dbReference>
<dbReference type="PANTHER" id="PTHR43272:SF33">
    <property type="entry name" value="AMP-BINDING DOMAIN-CONTAINING PROTEIN-RELATED"/>
    <property type="match status" value="1"/>
</dbReference>
<dbReference type="AlphaFoldDB" id="A0A1M7HYH1"/>
<dbReference type="Pfam" id="PF23562">
    <property type="entry name" value="AMP-binding_C_3"/>
    <property type="match status" value="1"/>
</dbReference>
<dbReference type="InterPro" id="IPR042099">
    <property type="entry name" value="ANL_N_sf"/>
</dbReference>
<sequence length="602" mass="68792">MQTNSHLSRLIHDQAKKYGDREVLIYKDFGGSVWKSYSWNQFSDMVKKVSNALLNLGVKVQENLGVFSQNSVQYLFCDFGAWGVRAVTIPFYATSSEQQIQFMISDAKIRFLFVGEQEQYDKARRIFATCPTLERIIVFDKNVHISSLDLSSMYFDDFLKLGENYPRQTEVESLQAQASMDDIANILYTSGTTGDSKGVILTCGQYHAAMEANDKCVPVGENDRVLNFLPFTHIFEKGWKLLCLSEGATLIVNTYPQEVQQSMKETHPTCMSSVPRFWEKVYMGVQEQIEKSGLAKRKLFRHAEAVGKKHNIDYISKGKRPPLLLHMEYEFLNKTVFSLVRKELGLENAHFFPTAGATVNPKVEEFVHSIGINMIVGYGLTESLATVSCNHLGKPYTVGGVGVPIDGIDIKISDEGEILLKGPTITRGYYNREDLTKTAFTEDGYFKTGDSGYLKNGELFLKERIKDLFKTSNGKYIAPQMIESKLLVDKYIDQIAIIADQRKFVSALIIPVYSLLEEYAREHKIPFENREQLCKDPQINQMMKERIDTLQQSLAHYEQIKRFTMLPNHFTMEKGELTNTLKIKRRVLNENYKKEIDAMYAE</sequence>